<keyword evidence="2" id="KW-0547">Nucleotide-binding</keyword>
<dbReference type="EMBL" id="JH767330">
    <property type="protein sequence ID" value="EQC25002.1"/>
    <property type="molecule type" value="Genomic_DNA"/>
</dbReference>
<dbReference type="eggNOG" id="KOG0101">
    <property type="taxonomic scope" value="Eukaryota"/>
</dbReference>
<evidence type="ECO:0000313" key="5">
    <source>
        <dbReference type="Proteomes" id="UP000030762"/>
    </source>
</evidence>
<evidence type="ECO:0000256" key="1">
    <source>
        <dbReference type="ARBA" id="ARBA00007381"/>
    </source>
</evidence>
<name>T0R683_SAPDV</name>
<dbReference type="FunFam" id="3.90.640.10:FF:000002">
    <property type="entry name" value="Heat shock 70 kDa"/>
    <property type="match status" value="1"/>
</dbReference>
<dbReference type="OMA" id="HCKATEI"/>
<dbReference type="Gene3D" id="2.60.34.10">
    <property type="entry name" value="Substrate Binding Domain Of DNAk, Chain A, domain 1"/>
    <property type="match status" value="1"/>
</dbReference>
<organism evidence="4 5">
    <name type="scientific">Saprolegnia diclina (strain VS20)</name>
    <dbReference type="NCBI Taxonomy" id="1156394"/>
    <lineage>
        <taxon>Eukaryota</taxon>
        <taxon>Sar</taxon>
        <taxon>Stramenopiles</taxon>
        <taxon>Oomycota</taxon>
        <taxon>Saprolegniomycetes</taxon>
        <taxon>Saprolegniales</taxon>
        <taxon>Saprolegniaceae</taxon>
        <taxon>Saprolegnia</taxon>
    </lineage>
</organism>
<dbReference type="Gene3D" id="3.30.30.30">
    <property type="match status" value="1"/>
</dbReference>
<dbReference type="GeneID" id="19957849"/>
<dbReference type="Gene3D" id="3.30.420.40">
    <property type="match status" value="2"/>
</dbReference>
<dbReference type="RefSeq" id="XP_008621579.1">
    <property type="nucleotide sequence ID" value="XM_008623357.1"/>
</dbReference>
<sequence length="361" mass="39793">MRIIGRRYDEVRKTAQVVRGSMNNPIIRVIEKGDAKELHPEEVLAELVVKLKDDVAAYTNARIEHAIVTVPTGFNLLQRQAVRDACAIAGLTNYRIKDVSTTAAVGHTSIKGMPRREGHDMVVDLGGGHLSVPLLMIENGIFEVEAVAGITCLGGEDFDDHLYDHFVAEFSRKHRKDMTTCNRAVRRLRTACEKVKRDLSVSNTATLELEMLFGDIDFCSSITRARFEALCSELFSKVTKLIEKVLRDAKINKSQVRDVVLAGGSMRMPKMQQLLSTFFGGANVDKKLCHSILNNNEAAAHGATVMAAAVYGETWPDSRFLVLDAVSDSVGIETDGGVLTSLISRNTTIPAKKSKKFEIFL</sequence>
<keyword evidence="5" id="KW-1185">Reference proteome</keyword>
<dbReference type="PANTHER" id="PTHR19375">
    <property type="entry name" value="HEAT SHOCK PROTEIN 70KDA"/>
    <property type="match status" value="1"/>
</dbReference>
<evidence type="ECO:0000313" key="4">
    <source>
        <dbReference type="EMBL" id="EQC25002.1"/>
    </source>
</evidence>
<protein>
    <recommendedName>
        <fullName evidence="6">Hsp70-like protein</fullName>
    </recommendedName>
</protein>
<dbReference type="Gene3D" id="3.90.640.10">
    <property type="entry name" value="Actin, Chain A, domain 4"/>
    <property type="match status" value="1"/>
</dbReference>
<dbReference type="InterPro" id="IPR043129">
    <property type="entry name" value="ATPase_NBD"/>
</dbReference>
<reference evidence="4 5" key="1">
    <citation type="submission" date="2012-04" db="EMBL/GenBank/DDBJ databases">
        <title>The Genome Sequence of Saprolegnia declina VS20.</title>
        <authorList>
            <consortium name="The Broad Institute Genome Sequencing Platform"/>
            <person name="Russ C."/>
            <person name="Nusbaum C."/>
            <person name="Tyler B."/>
            <person name="van West P."/>
            <person name="Dieguez-Uribeondo J."/>
            <person name="de Bruijn I."/>
            <person name="Tripathy S."/>
            <person name="Jiang R."/>
            <person name="Young S.K."/>
            <person name="Zeng Q."/>
            <person name="Gargeya S."/>
            <person name="Fitzgerald M."/>
            <person name="Haas B."/>
            <person name="Abouelleil A."/>
            <person name="Alvarado L."/>
            <person name="Arachchi H.M."/>
            <person name="Berlin A."/>
            <person name="Chapman S.B."/>
            <person name="Goldberg J."/>
            <person name="Griggs A."/>
            <person name="Gujja S."/>
            <person name="Hansen M."/>
            <person name="Howarth C."/>
            <person name="Imamovic A."/>
            <person name="Larimer J."/>
            <person name="McCowen C."/>
            <person name="Montmayeur A."/>
            <person name="Murphy C."/>
            <person name="Neiman D."/>
            <person name="Pearson M."/>
            <person name="Priest M."/>
            <person name="Roberts A."/>
            <person name="Saif S."/>
            <person name="Shea T."/>
            <person name="Sisk P."/>
            <person name="Sykes S."/>
            <person name="Wortman J."/>
            <person name="Nusbaum C."/>
            <person name="Birren B."/>
        </authorList>
    </citation>
    <scope>NUCLEOTIDE SEQUENCE [LARGE SCALE GENOMIC DNA]</scope>
    <source>
        <strain evidence="4 5">VS20</strain>
    </source>
</reference>
<gene>
    <name evidence="4" type="ORF">SDRG_17122</name>
</gene>
<evidence type="ECO:0008006" key="6">
    <source>
        <dbReference type="Google" id="ProtNLM"/>
    </source>
</evidence>
<dbReference type="STRING" id="1156394.T0R683"/>
<dbReference type="InterPro" id="IPR013126">
    <property type="entry name" value="Hsp_70_fam"/>
</dbReference>
<comment type="similarity">
    <text evidence="1">Belongs to the heat shock protein 70 family.</text>
</comment>
<dbReference type="GO" id="GO:0005524">
    <property type="term" value="F:ATP binding"/>
    <property type="evidence" value="ECO:0007669"/>
    <property type="project" value="UniProtKB-KW"/>
</dbReference>
<evidence type="ECO:0000256" key="2">
    <source>
        <dbReference type="ARBA" id="ARBA00022741"/>
    </source>
</evidence>
<dbReference type="Pfam" id="PF00012">
    <property type="entry name" value="HSP70"/>
    <property type="match status" value="1"/>
</dbReference>
<dbReference type="AlphaFoldDB" id="T0R683"/>
<keyword evidence="3" id="KW-0067">ATP-binding</keyword>
<dbReference type="SUPFAM" id="SSF53067">
    <property type="entry name" value="Actin-like ATPase domain"/>
    <property type="match status" value="2"/>
</dbReference>
<dbReference type="InParanoid" id="T0R683"/>
<evidence type="ECO:0000256" key="3">
    <source>
        <dbReference type="ARBA" id="ARBA00022840"/>
    </source>
</evidence>
<dbReference type="GO" id="GO:0140662">
    <property type="term" value="F:ATP-dependent protein folding chaperone"/>
    <property type="evidence" value="ECO:0007669"/>
    <property type="project" value="InterPro"/>
</dbReference>
<dbReference type="OrthoDB" id="2679579at2759"/>
<dbReference type="InterPro" id="IPR029047">
    <property type="entry name" value="HSP70_peptide-bd_sf"/>
</dbReference>
<dbReference type="FunFam" id="3.30.420.40:FF:000028">
    <property type="entry name" value="heat shock 70 kDa protein-like"/>
    <property type="match status" value="1"/>
</dbReference>
<dbReference type="VEuPathDB" id="FungiDB:SDRG_17122"/>
<dbReference type="SUPFAM" id="SSF100920">
    <property type="entry name" value="Heat shock protein 70kD (HSP70), peptide-binding domain"/>
    <property type="match status" value="1"/>
</dbReference>
<dbReference type="Proteomes" id="UP000030762">
    <property type="component" value="Unassembled WGS sequence"/>
</dbReference>
<accession>T0R683</accession>
<proteinExistence type="inferred from homology"/>
<dbReference type="PRINTS" id="PR00301">
    <property type="entry name" value="HEATSHOCK70"/>
</dbReference>